<evidence type="ECO:0000256" key="4">
    <source>
        <dbReference type="ARBA" id="ARBA00022980"/>
    </source>
</evidence>
<reference evidence="9" key="1">
    <citation type="submission" date="2020-07" db="EMBL/GenBank/DDBJ databases">
        <title>Huge and variable diversity of episymbiotic CPR bacteria and DPANN archaea in groundwater ecosystems.</title>
        <authorList>
            <person name="He C.Y."/>
            <person name="Keren R."/>
            <person name="Whittaker M."/>
            <person name="Farag I.F."/>
            <person name="Doudna J."/>
            <person name="Cate J.H.D."/>
            <person name="Banfield J.F."/>
        </authorList>
    </citation>
    <scope>NUCLEOTIDE SEQUENCE</scope>
    <source>
        <strain evidence="9">NC_groundwater_193_Ag_S-0.1um_51_7</strain>
    </source>
</reference>
<dbReference type="InterPro" id="IPR004389">
    <property type="entry name" value="Ribosomal_uL18_bac-type"/>
</dbReference>
<evidence type="ECO:0000256" key="1">
    <source>
        <dbReference type="ARBA" id="ARBA00007116"/>
    </source>
</evidence>
<feature type="region of interest" description="Disordered" evidence="8">
    <location>
        <begin position="1"/>
        <end position="24"/>
    </location>
</feature>
<comment type="similarity">
    <text evidence="1 7">Belongs to the universal ribosomal protein uL18 family.</text>
</comment>
<evidence type="ECO:0000256" key="5">
    <source>
        <dbReference type="ARBA" id="ARBA00023274"/>
    </source>
</evidence>
<proteinExistence type="inferred from homology"/>
<comment type="subunit">
    <text evidence="7">Part of the 50S ribosomal subunit; part of the 5S rRNA/L5/L18/L25 subcomplex. Contacts the 5S and 23S rRNAs.</text>
</comment>
<evidence type="ECO:0000256" key="8">
    <source>
        <dbReference type="SAM" id="MobiDB-lite"/>
    </source>
</evidence>
<keyword evidence="4 7" id="KW-0689">Ribosomal protein</keyword>
<dbReference type="GO" id="GO:0003735">
    <property type="term" value="F:structural constituent of ribosome"/>
    <property type="evidence" value="ECO:0007669"/>
    <property type="project" value="InterPro"/>
</dbReference>
<dbReference type="CDD" id="cd00432">
    <property type="entry name" value="Ribosomal_L18_L5e"/>
    <property type="match status" value="1"/>
</dbReference>
<dbReference type="Pfam" id="PF00861">
    <property type="entry name" value="Ribosomal_L18p"/>
    <property type="match status" value="1"/>
</dbReference>
<dbReference type="SUPFAM" id="SSF53137">
    <property type="entry name" value="Translational machinery components"/>
    <property type="match status" value="1"/>
</dbReference>
<evidence type="ECO:0000256" key="2">
    <source>
        <dbReference type="ARBA" id="ARBA00022730"/>
    </source>
</evidence>
<evidence type="ECO:0000256" key="3">
    <source>
        <dbReference type="ARBA" id="ARBA00022884"/>
    </source>
</evidence>
<dbReference type="PANTHER" id="PTHR12899">
    <property type="entry name" value="39S RIBOSOMAL PROTEIN L18, MITOCHONDRIAL"/>
    <property type="match status" value="1"/>
</dbReference>
<comment type="caution">
    <text evidence="9">The sequence shown here is derived from an EMBL/GenBank/DDBJ whole genome shotgun (WGS) entry which is preliminary data.</text>
</comment>
<dbReference type="GO" id="GO:0006412">
    <property type="term" value="P:translation"/>
    <property type="evidence" value="ECO:0007669"/>
    <property type="project" value="UniProtKB-UniRule"/>
</dbReference>
<protein>
    <recommendedName>
        <fullName evidence="6 7">Large ribosomal subunit protein uL18</fullName>
    </recommendedName>
</protein>
<keyword evidence="5 7" id="KW-0687">Ribonucleoprotein</keyword>
<dbReference type="EMBL" id="JACOZA010000032">
    <property type="protein sequence ID" value="MBI2096773.1"/>
    <property type="molecule type" value="Genomic_DNA"/>
</dbReference>
<evidence type="ECO:0000256" key="6">
    <source>
        <dbReference type="ARBA" id="ARBA00035197"/>
    </source>
</evidence>
<evidence type="ECO:0000313" key="10">
    <source>
        <dbReference type="Proteomes" id="UP000724148"/>
    </source>
</evidence>
<dbReference type="AlphaFoldDB" id="A0A931WNM3"/>
<accession>A0A931WNM3</accession>
<dbReference type="GO" id="GO:0008097">
    <property type="term" value="F:5S rRNA binding"/>
    <property type="evidence" value="ECO:0007669"/>
    <property type="project" value="TreeGrafter"/>
</dbReference>
<name>A0A931WNM3_9BACT</name>
<dbReference type="InterPro" id="IPR005484">
    <property type="entry name" value="Ribosomal_uL18_bac/plant/anim"/>
</dbReference>
<dbReference type="GO" id="GO:0022625">
    <property type="term" value="C:cytosolic large ribosomal subunit"/>
    <property type="evidence" value="ECO:0007669"/>
    <property type="project" value="TreeGrafter"/>
</dbReference>
<keyword evidence="2 7" id="KW-0699">rRNA-binding</keyword>
<dbReference type="InterPro" id="IPR057268">
    <property type="entry name" value="Ribosomal_L18"/>
</dbReference>
<dbReference type="HAMAP" id="MF_01337_B">
    <property type="entry name" value="Ribosomal_uL18_B"/>
    <property type="match status" value="1"/>
</dbReference>
<dbReference type="PANTHER" id="PTHR12899:SF3">
    <property type="entry name" value="LARGE RIBOSOMAL SUBUNIT PROTEIN UL18M"/>
    <property type="match status" value="1"/>
</dbReference>
<dbReference type="NCBIfam" id="TIGR00060">
    <property type="entry name" value="L18_bact"/>
    <property type="match status" value="1"/>
</dbReference>
<comment type="function">
    <text evidence="7">This is one of the proteins that bind and probably mediate the attachment of the 5S RNA into the large ribosomal subunit, where it forms part of the central protuberance.</text>
</comment>
<dbReference type="Proteomes" id="UP000724148">
    <property type="component" value="Unassembled WGS sequence"/>
</dbReference>
<keyword evidence="3 7" id="KW-0694">RNA-binding</keyword>
<gene>
    <name evidence="7" type="primary">rplR</name>
    <name evidence="9" type="ORF">HYT40_01280</name>
</gene>
<evidence type="ECO:0000313" key="9">
    <source>
        <dbReference type="EMBL" id="MBI2096773.1"/>
    </source>
</evidence>
<dbReference type="Gene3D" id="3.30.420.100">
    <property type="match status" value="1"/>
</dbReference>
<sequence>MIMEIFSSRKRSQQNIRAQRTRRSLRRRRPRLSVFRSGKHIYAQIIDDAAGRTLVFASDLKLVKPGAKKERRTPLEAARAVGELIAKAALEKKISGVVFDRGGYKYHGRIRALAEAARKAGLQF</sequence>
<evidence type="ECO:0000256" key="7">
    <source>
        <dbReference type="HAMAP-Rule" id="MF_01337"/>
    </source>
</evidence>
<dbReference type="FunFam" id="3.30.420.100:FF:000001">
    <property type="entry name" value="50S ribosomal protein L18"/>
    <property type="match status" value="1"/>
</dbReference>
<organism evidence="9 10">
    <name type="scientific">Candidatus Sungiibacteriota bacterium</name>
    <dbReference type="NCBI Taxonomy" id="2750080"/>
    <lineage>
        <taxon>Bacteria</taxon>
        <taxon>Candidatus Sungiibacteriota</taxon>
    </lineage>
</organism>